<dbReference type="EMBL" id="FCOB02000034">
    <property type="protein sequence ID" value="SAK96033.1"/>
    <property type="molecule type" value="Genomic_DNA"/>
</dbReference>
<protein>
    <submittedName>
        <fullName evidence="2">Uncharacterized protein</fullName>
    </submittedName>
</protein>
<organism evidence="2 3">
    <name type="scientific">Caballeronia ptereochthonis</name>
    <dbReference type="NCBI Taxonomy" id="1777144"/>
    <lineage>
        <taxon>Bacteria</taxon>
        <taxon>Pseudomonadati</taxon>
        <taxon>Pseudomonadota</taxon>
        <taxon>Betaproteobacteria</taxon>
        <taxon>Burkholderiales</taxon>
        <taxon>Burkholderiaceae</taxon>
        <taxon>Caballeronia</taxon>
    </lineage>
</organism>
<sequence>MRSFSKYRWGDTARLWRHDRRVPAIRWTFSVADFPQYVARNPKRPASSQSKGDESDKRGFGRRHLSINHPATCWTGNNFDFDSVRTCGSDGTKGCQPGSWTGYVPVRPCAGLVLSSIFGEIFIAKKHRHYAKTDGDDTRRDRDGDDGGQPARVLQVEPANGNASNMSVVPNREHSGDVKAAGCKRCVLHRDVGQLNMGHRPIAFRFRASP</sequence>
<evidence type="ECO:0000256" key="1">
    <source>
        <dbReference type="SAM" id="MobiDB-lite"/>
    </source>
</evidence>
<feature type="region of interest" description="Disordered" evidence="1">
    <location>
        <begin position="40"/>
        <end position="62"/>
    </location>
</feature>
<dbReference type="AlphaFoldDB" id="A0A158DNG3"/>
<gene>
    <name evidence="2" type="ORF">AWB83_05672</name>
</gene>
<reference evidence="2" key="1">
    <citation type="submission" date="2016-01" db="EMBL/GenBank/DDBJ databases">
        <authorList>
            <person name="Peeters C."/>
        </authorList>
    </citation>
    <scope>NUCLEOTIDE SEQUENCE [LARGE SCALE GENOMIC DNA]</scope>
    <source>
        <strain evidence="2">LMG 29326</strain>
    </source>
</reference>
<evidence type="ECO:0000313" key="2">
    <source>
        <dbReference type="EMBL" id="SAK96033.1"/>
    </source>
</evidence>
<feature type="region of interest" description="Disordered" evidence="1">
    <location>
        <begin position="129"/>
        <end position="152"/>
    </location>
</feature>
<accession>A0A158DNG3</accession>
<dbReference type="Proteomes" id="UP000054978">
    <property type="component" value="Unassembled WGS sequence"/>
</dbReference>
<keyword evidence="3" id="KW-1185">Reference proteome</keyword>
<comment type="caution">
    <text evidence="2">The sequence shown here is derived from an EMBL/GenBank/DDBJ whole genome shotgun (WGS) entry which is preliminary data.</text>
</comment>
<name>A0A158DNG3_9BURK</name>
<feature type="compositionally biased region" description="Basic and acidic residues" evidence="1">
    <location>
        <begin position="131"/>
        <end position="145"/>
    </location>
</feature>
<proteinExistence type="predicted"/>
<evidence type="ECO:0000313" key="3">
    <source>
        <dbReference type="Proteomes" id="UP000054978"/>
    </source>
</evidence>